<dbReference type="PRINTS" id="PR00070">
    <property type="entry name" value="DHFR"/>
</dbReference>
<dbReference type="GO" id="GO:0005829">
    <property type="term" value="C:cytosol"/>
    <property type="evidence" value="ECO:0007669"/>
    <property type="project" value="TreeGrafter"/>
</dbReference>
<dbReference type="EMBL" id="JACIVA010000039">
    <property type="protein sequence ID" value="MBB1097029.1"/>
    <property type="molecule type" value="Genomic_DNA"/>
</dbReference>
<comment type="pathway">
    <text evidence="1 7">Cofactor biosynthesis; tetrahydrofolate biosynthesis; 5,6,7,8-tetrahydrofolate from 7,8-dihydrofolate: step 1/1.</text>
</comment>
<dbReference type="PANTHER" id="PTHR48069">
    <property type="entry name" value="DIHYDROFOLATE REDUCTASE"/>
    <property type="match status" value="1"/>
</dbReference>
<dbReference type="Proteomes" id="UP000517106">
    <property type="component" value="Unassembled WGS sequence"/>
</dbReference>
<comment type="catalytic activity">
    <reaction evidence="7">
        <text>(6S)-5,6,7,8-tetrahydrofolate + NADP(+) = 7,8-dihydrofolate + NADPH + H(+)</text>
        <dbReference type="Rhea" id="RHEA:15009"/>
        <dbReference type="ChEBI" id="CHEBI:15378"/>
        <dbReference type="ChEBI" id="CHEBI:57451"/>
        <dbReference type="ChEBI" id="CHEBI:57453"/>
        <dbReference type="ChEBI" id="CHEBI:57783"/>
        <dbReference type="ChEBI" id="CHEBI:58349"/>
        <dbReference type="EC" id="1.5.1.3"/>
    </reaction>
</comment>
<evidence type="ECO:0000256" key="1">
    <source>
        <dbReference type="ARBA" id="ARBA00004903"/>
    </source>
</evidence>
<evidence type="ECO:0000313" key="9">
    <source>
        <dbReference type="EMBL" id="MBB1097029.1"/>
    </source>
</evidence>
<feature type="domain" description="DHFR" evidence="8">
    <location>
        <begin position="3"/>
        <end position="160"/>
    </location>
</feature>
<dbReference type="GO" id="GO:0046654">
    <property type="term" value="P:tetrahydrofolate biosynthetic process"/>
    <property type="evidence" value="ECO:0007669"/>
    <property type="project" value="UniProtKB-UniPathway"/>
</dbReference>
<dbReference type="Gene3D" id="3.40.430.10">
    <property type="entry name" value="Dihydrofolate Reductase, subunit A"/>
    <property type="match status" value="1"/>
</dbReference>
<dbReference type="PANTHER" id="PTHR48069:SF3">
    <property type="entry name" value="DIHYDROFOLATE REDUCTASE"/>
    <property type="match status" value="1"/>
</dbReference>
<dbReference type="InterPro" id="IPR024072">
    <property type="entry name" value="DHFR-like_dom_sf"/>
</dbReference>
<dbReference type="InterPro" id="IPR001796">
    <property type="entry name" value="DHFR_dom"/>
</dbReference>
<dbReference type="PIRSF" id="PIRSF000194">
    <property type="entry name" value="DHFR"/>
    <property type="match status" value="1"/>
</dbReference>
<protein>
    <recommendedName>
        <fullName evidence="3 7">Dihydrofolate reductase</fullName>
        <ecNumber evidence="3 7">1.5.1.3</ecNumber>
    </recommendedName>
</protein>
<dbReference type="UniPathway" id="UPA00077">
    <property type="reaction ID" value="UER00158"/>
</dbReference>
<name>A0A7W3UK82_9LACO</name>
<sequence length="163" mass="19007">MGEIRLIWAEDLDGWIGKENTIPWHVSADMKHFRHQTLGYPIVMGRKTFESLGNKPLPKRKNIILTNHQLSVSGVVVVHSLSELKAYFQKHDADYYVIGGATIYKQLLPLATKLYRTVINKRIDGDTKMPAINYDRWHLVKQVNYDENGRLICRFEEWQLDVQ</sequence>
<evidence type="ECO:0000256" key="5">
    <source>
        <dbReference type="ARBA" id="ARBA00022857"/>
    </source>
</evidence>
<evidence type="ECO:0000313" key="10">
    <source>
        <dbReference type="Proteomes" id="UP000517106"/>
    </source>
</evidence>
<dbReference type="RefSeq" id="WP_182595772.1">
    <property type="nucleotide sequence ID" value="NZ_JACIVA010000039.1"/>
</dbReference>
<proteinExistence type="inferred from homology"/>
<dbReference type="GO" id="GO:0046452">
    <property type="term" value="P:dihydrofolate metabolic process"/>
    <property type="evidence" value="ECO:0007669"/>
    <property type="project" value="TreeGrafter"/>
</dbReference>
<dbReference type="AlphaFoldDB" id="A0A7W3UK82"/>
<dbReference type="PROSITE" id="PS51330">
    <property type="entry name" value="DHFR_2"/>
    <property type="match status" value="1"/>
</dbReference>
<comment type="function">
    <text evidence="7">Key enzyme in folate metabolism. Catalyzes an essential reaction for de novo glycine and purine synthesis, and for DNA precursor synthesis.</text>
</comment>
<dbReference type="GO" id="GO:0046655">
    <property type="term" value="P:folic acid metabolic process"/>
    <property type="evidence" value="ECO:0007669"/>
    <property type="project" value="TreeGrafter"/>
</dbReference>
<evidence type="ECO:0000256" key="4">
    <source>
        <dbReference type="ARBA" id="ARBA00022563"/>
    </source>
</evidence>
<dbReference type="CDD" id="cd00209">
    <property type="entry name" value="DHFR"/>
    <property type="match status" value="1"/>
</dbReference>
<dbReference type="EC" id="1.5.1.3" evidence="3 7"/>
<dbReference type="SUPFAM" id="SSF53597">
    <property type="entry name" value="Dihydrofolate reductase-like"/>
    <property type="match status" value="1"/>
</dbReference>
<dbReference type="GO" id="GO:0050661">
    <property type="term" value="F:NADP binding"/>
    <property type="evidence" value="ECO:0007669"/>
    <property type="project" value="InterPro"/>
</dbReference>
<evidence type="ECO:0000259" key="8">
    <source>
        <dbReference type="PROSITE" id="PS51330"/>
    </source>
</evidence>
<dbReference type="InterPro" id="IPR012259">
    <property type="entry name" value="DHFR"/>
</dbReference>
<dbReference type="GO" id="GO:0006730">
    <property type="term" value="P:one-carbon metabolic process"/>
    <property type="evidence" value="ECO:0007669"/>
    <property type="project" value="UniProtKB-KW"/>
</dbReference>
<evidence type="ECO:0000256" key="7">
    <source>
        <dbReference type="PIRNR" id="PIRNR000194"/>
    </source>
</evidence>
<keyword evidence="10" id="KW-1185">Reference proteome</keyword>
<evidence type="ECO:0000256" key="3">
    <source>
        <dbReference type="ARBA" id="ARBA00012856"/>
    </source>
</evidence>
<comment type="similarity">
    <text evidence="2 7">Belongs to the dihydrofolate reductase family.</text>
</comment>
<gene>
    <name evidence="9" type="ORF">H5S09_03560</name>
</gene>
<dbReference type="Pfam" id="PF00186">
    <property type="entry name" value="DHFR_1"/>
    <property type="match status" value="1"/>
</dbReference>
<dbReference type="GO" id="GO:0004146">
    <property type="term" value="F:dihydrofolate reductase activity"/>
    <property type="evidence" value="ECO:0007669"/>
    <property type="project" value="UniProtKB-EC"/>
</dbReference>
<keyword evidence="5 7" id="KW-0521">NADP</keyword>
<reference evidence="9 10" key="1">
    <citation type="submission" date="2020-07" db="EMBL/GenBank/DDBJ databases">
        <title>Description of Limosilactobacillus balticus sp. nov., Limosilactobacillus agrestis sp. nov., Limosilactobacillus albertensis sp. nov., Limosilactobacillus rudii sp. nov., Limosilactobacillus fastidiosus sp. nov., five novel Limosilactobacillus species isolated from the vertebrate gastrointestinal tract, and proposal of 6 subspecies of Limosilactobacillus reuteri adapted to the gastrointestinal tract of specific vertebrate hosts.</title>
        <authorList>
            <person name="Li F."/>
            <person name="Cheng C."/>
            <person name="Zheng J."/>
            <person name="Quevedo R.M."/>
            <person name="Li J."/>
            <person name="Roos S."/>
            <person name="Gaenzle M.G."/>
            <person name="Walter J."/>
        </authorList>
    </citation>
    <scope>NUCLEOTIDE SEQUENCE [LARGE SCALE GENOMIC DNA]</scope>
    <source>
        <strain evidence="9 10">STM2_1</strain>
    </source>
</reference>
<organism evidence="9 10">
    <name type="scientific">Limosilactobacillus rudii</name>
    <dbReference type="NCBI Taxonomy" id="2759755"/>
    <lineage>
        <taxon>Bacteria</taxon>
        <taxon>Bacillati</taxon>
        <taxon>Bacillota</taxon>
        <taxon>Bacilli</taxon>
        <taxon>Lactobacillales</taxon>
        <taxon>Lactobacillaceae</taxon>
        <taxon>Limosilactobacillus</taxon>
    </lineage>
</organism>
<evidence type="ECO:0000256" key="2">
    <source>
        <dbReference type="ARBA" id="ARBA00009539"/>
    </source>
</evidence>
<keyword evidence="6 7" id="KW-0560">Oxidoreductase</keyword>
<comment type="caution">
    <text evidence="9">The sequence shown here is derived from an EMBL/GenBank/DDBJ whole genome shotgun (WGS) entry which is preliminary data.</text>
</comment>
<evidence type="ECO:0000256" key="6">
    <source>
        <dbReference type="ARBA" id="ARBA00023002"/>
    </source>
</evidence>
<keyword evidence="4 7" id="KW-0554">One-carbon metabolism</keyword>
<accession>A0A7W3UK82</accession>